<dbReference type="CDD" id="cd09725">
    <property type="entry name" value="Cas2_I_II_III"/>
    <property type="match status" value="1"/>
</dbReference>
<dbReference type="Pfam" id="PF09827">
    <property type="entry name" value="CRISPR_Cas2"/>
    <property type="match status" value="1"/>
</dbReference>
<evidence type="ECO:0000256" key="8">
    <source>
        <dbReference type="ARBA" id="ARBA00023118"/>
    </source>
</evidence>
<comment type="subunit">
    <text evidence="9">Homodimer, forms a heterotetramer with a Cas1 homodimer.</text>
</comment>
<dbReference type="EC" id="3.1.-.-" evidence="9"/>
<dbReference type="EMBL" id="LWQS01000071">
    <property type="protein sequence ID" value="OAN44216.1"/>
    <property type="molecule type" value="Genomic_DNA"/>
</dbReference>
<evidence type="ECO:0000256" key="4">
    <source>
        <dbReference type="ARBA" id="ARBA00022723"/>
    </source>
</evidence>
<dbReference type="Gene3D" id="3.30.70.240">
    <property type="match status" value="1"/>
</dbReference>
<keyword evidence="5 9" id="KW-0255">Endonuclease</keyword>
<dbReference type="Proteomes" id="UP000078287">
    <property type="component" value="Unassembled WGS sequence"/>
</dbReference>
<dbReference type="OrthoDB" id="9798176at2"/>
<evidence type="ECO:0000256" key="9">
    <source>
        <dbReference type="HAMAP-Rule" id="MF_01471"/>
    </source>
</evidence>
<keyword evidence="8 9" id="KW-0051">Antiviral defense</keyword>
<dbReference type="GO" id="GO:0004521">
    <property type="term" value="F:RNA endonuclease activity"/>
    <property type="evidence" value="ECO:0007669"/>
    <property type="project" value="UniProtKB-UniRule"/>
</dbReference>
<dbReference type="RefSeq" id="WP_082908980.1">
    <property type="nucleotide sequence ID" value="NZ_LWQS01000071.1"/>
</dbReference>
<keyword evidence="3 9" id="KW-0540">Nuclease</keyword>
<keyword evidence="7 9" id="KW-0460">Magnesium</keyword>
<dbReference type="GO" id="GO:0016787">
    <property type="term" value="F:hydrolase activity"/>
    <property type="evidence" value="ECO:0007669"/>
    <property type="project" value="UniProtKB-KW"/>
</dbReference>
<dbReference type="PIRSF" id="PIRSF032582">
    <property type="entry name" value="Cas2"/>
    <property type="match status" value="1"/>
</dbReference>
<evidence type="ECO:0000256" key="1">
    <source>
        <dbReference type="ARBA" id="ARBA00001946"/>
    </source>
</evidence>
<organism evidence="11 12">
    <name type="scientific">Chloroflexus islandicus</name>
    <dbReference type="NCBI Taxonomy" id="1707952"/>
    <lineage>
        <taxon>Bacteria</taxon>
        <taxon>Bacillati</taxon>
        <taxon>Chloroflexota</taxon>
        <taxon>Chloroflexia</taxon>
        <taxon>Chloroflexales</taxon>
        <taxon>Chloroflexineae</taxon>
        <taxon>Chloroflexaceae</taxon>
        <taxon>Chloroflexus</taxon>
    </lineage>
</organism>
<proteinExistence type="inferred from homology"/>
<comment type="cofactor">
    <cofactor evidence="1 9">
        <name>Mg(2+)</name>
        <dbReference type="ChEBI" id="CHEBI:18420"/>
    </cofactor>
</comment>
<evidence type="ECO:0000256" key="10">
    <source>
        <dbReference type="PIRNR" id="PIRNR032582"/>
    </source>
</evidence>
<dbReference type="AlphaFoldDB" id="A0A178M6R0"/>
<comment type="similarity">
    <text evidence="2 9 10">Belongs to the CRISPR-associated endoribonuclease Cas2 protein family.</text>
</comment>
<reference evidence="11 12" key="1">
    <citation type="submission" date="2016-04" db="EMBL/GenBank/DDBJ databases">
        <title>Chloroflexus islandicus sp. nov., a thermophilic filamentous anoxygenic phototrophic bacterium from geyser Strokkur (Iceland).</title>
        <authorList>
            <person name="Gaisin V.A."/>
            <person name="Kalashnikov A.M."/>
            <person name="Sukhacheva M.V."/>
            <person name="Grouzdev D.S."/>
            <person name="Ivanov T.M."/>
            <person name="Kuznetsov B."/>
            <person name="Gorlenko V.M."/>
        </authorList>
    </citation>
    <scope>NUCLEOTIDE SEQUENCE [LARGE SCALE GENOMIC DNA]</scope>
    <source>
        <strain evidence="12">isl-2</strain>
    </source>
</reference>
<dbReference type="NCBIfam" id="TIGR01573">
    <property type="entry name" value="cas2"/>
    <property type="match status" value="1"/>
</dbReference>
<keyword evidence="12" id="KW-1185">Reference proteome</keyword>
<evidence type="ECO:0000313" key="12">
    <source>
        <dbReference type="Proteomes" id="UP000078287"/>
    </source>
</evidence>
<evidence type="ECO:0000256" key="6">
    <source>
        <dbReference type="ARBA" id="ARBA00022801"/>
    </source>
</evidence>
<accession>A0A178M6R0</accession>
<gene>
    <name evidence="9" type="primary">cas2</name>
    <name evidence="11" type="ORF">A6A03_03475</name>
</gene>
<evidence type="ECO:0000256" key="2">
    <source>
        <dbReference type="ARBA" id="ARBA00009959"/>
    </source>
</evidence>
<comment type="caution">
    <text evidence="11">The sequence shown here is derived from an EMBL/GenBank/DDBJ whole genome shotgun (WGS) entry which is preliminary data.</text>
</comment>
<keyword evidence="6 9" id="KW-0378">Hydrolase</keyword>
<protein>
    <recommendedName>
        <fullName evidence="9">CRISPR-associated endoribonuclease Cas2</fullName>
        <ecNumber evidence="9">3.1.-.-</ecNumber>
    </recommendedName>
</protein>
<dbReference type="PANTHER" id="PTHR34405:SF3">
    <property type="entry name" value="CRISPR-ASSOCIATED ENDORIBONUCLEASE CAS2 3"/>
    <property type="match status" value="1"/>
</dbReference>
<feature type="binding site" evidence="9">
    <location>
        <position position="10"/>
    </location>
    <ligand>
        <name>Mg(2+)</name>
        <dbReference type="ChEBI" id="CHEBI:18420"/>
        <note>catalytic</note>
    </ligand>
</feature>
<keyword evidence="4 9" id="KW-0479">Metal-binding</keyword>
<evidence type="ECO:0000313" key="11">
    <source>
        <dbReference type="EMBL" id="OAN44216.1"/>
    </source>
</evidence>
<evidence type="ECO:0000256" key="7">
    <source>
        <dbReference type="ARBA" id="ARBA00022842"/>
    </source>
</evidence>
<dbReference type="InterPro" id="IPR019199">
    <property type="entry name" value="Virulence_VapD/CRISPR_Cas2"/>
</dbReference>
<evidence type="ECO:0000256" key="5">
    <source>
        <dbReference type="ARBA" id="ARBA00022759"/>
    </source>
</evidence>
<dbReference type="InterPro" id="IPR021127">
    <property type="entry name" value="CRISPR_associated_Cas2"/>
</dbReference>
<dbReference type="GO" id="GO:0043571">
    <property type="term" value="P:maintenance of CRISPR repeat elements"/>
    <property type="evidence" value="ECO:0007669"/>
    <property type="project" value="UniProtKB-UniRule"/>
</dbReference>
<evidence type="ECO:0000256" key="3">
    <source>
        <dbReference type="ARBA" id="ARBA00022722"/>
    </source>
</evidence>
<dbReference type="HAMAP" id="MF_01471">
    <property type="entry name" value="Cas2"/>
    <property type="match status" value="1"/>
</dbReference>
<dbReference type="GO" id="GO:0046872">
    <property type="term" value="F:metal ion binding"/>
    <property type="evidence" value="ECO:0007669"/>
    <property type="project" value="UniProtKB-UniRule"/>
</dbReference>
<comment type="function">
    <text evidence="9">CRISPR (clustered regularly interspaced short palindromic repeat), is an adaptive immune system that provides protection against mobile genetic elements (viruses, transposable elements and conjugative plasmids). CRISPR clusters contain sequences complementary to antecedent mobile elements and target invading nucleic acids. CRISPR clusters are transcribed and processed into CRISPR RNA (crRNA). Functions as a ssRNA-specific endoribonuclease. Involved in the integration of spacer DNA into the CRISPR cassette.</text>
</comment>
<sequence length="93" mass="10672">MSMFTIISYDIVDDKRRASVMKLLKGYGVRVQYSVFEAMLDAREFRAVSDQLRKLIDPAQDSVRCYRLDAVAAERTVIHGIGRITTDPTHYMV</sequence>
<name>A0A178M6R0_9CHLR</name>
<dbReference type="GO" id="GO:0051607">
    <property type="term" value="P:defense response to virus"/>
    <property type="evidence" value="ECO:0007669"/>
    <property type="project" value="UniProtKB-UniRule"/>
</dbReference>
<dbReference type="STRING" id="1707952.A6A03_03475"/>
<dbReference type="PANTHER" id="PTHR34405">
    <property type="entry name" value="CRISPR-ASSOCIATED ENDORIBONUCLEASE CAS2"/>
    <property type="match status" value="1"/>
</dbReference>
<dbReference type="SUPFAM" id="SSF143430">
    <property type="entry name" value="TTP0101/SSO1404-like"/>
    <property type="match status" value="1"/>
</dbReference>